<dbReference type="EMBL" id="JACKZP010000136">
    <property type="protein sequence ID" value="MBC1304871.1"/>
    <property type="molecule type" value="Genomic_DNA"/>
</dbReference>
<sequence>MKFTLKAIAFFTGLAMFGEAANAVQLRLPQQPLNHATSISQATEPLDLSLLAKSVTNLLQSDRHQTDSQIEFKVGSKGTETTIYLQSRMITQSGKKFRAEVAYTKPGEAAKTGNLVISDGKQVWIYRSDLRQYSVTSYQDFKDSSDWVLIGISSFVFLDFPEEDRKVVVDGNLSDKNVLTYLGLVSNGELKGETRKFDGQTAYVYDYKDPKDGFTLSAFVNLETAILQQVQLAGKSDDLDILLTEKILSKTVNPTINANTFRFVPPKGTQRVKTLSISPL</sequence>
<evidence type="ECO:0000256" key="1">
    <source>
        <dbReference type="SAM" id="SignalP"/>
    </source>
</evidence>
<dbReference type="Gene3D" id="2.50.20.10">
    <property type="entry name" value="Lipoprotein localisation LolA/LolB/LppX"/>
    <property type="match status" value="1"/>
</dbReference>
<name>A0ABR6SFA7_ANAVA</name>
<reference evidence="2 3" key="1">
    <citation type="submission" date="2019-11" db="EMBL/GenBank/DDBJ databases">
        <title>Comparison of genomes from free-living endosymbiotic cyanobacteria isolated from Azolla.</title>
        <authorList>
            <person name="Thiel T."/>
            <person name="Pratte B."/>
        </authorList>
    </citation>
    <scope>NUCLEOTIDE SEQUENCE [LARGE SCALE GENOMIC DNA]</scope>
    <source>
        <strain evidence="2 3">N2B</strain>
    </source>
</reference>
<dbReference type="InterPro" id="IPR029046">
    <property type="entry name" value="LolA/LolB/LppX"/>
</dbReference>
<proteinExistence type="predicted"/>
<dbReference type="RefSeq" id="WP_011320235.1">
    <property type="nucleotide sequence ID" value="NZ_JACKZP010000136.1"/>
</dbReference>
<dbReference type="GeneID" id="58726309"/>
<protein>
    <recommendedName>
        <fullName evidence="4">Outer membrane lipoprotein-sorting protein</fullName>
    </recommendedName>
</protein>
<dbReference type="Proteomes" id="UP000570851">
    <property type="component" value="Unassembled WGS sequence"/>
</dbReference>
<comment type="caution">
    <text evidence="2">The sequence shown here is derived from an EMBL/GenBank/DDBJ whole genome shotgun (WGS) entry which is preliminary data.</text>
</comment>
<evidence type="ECO:0000313" key="2">
    <source>
        <dbReference type="EMBL" id="MBC1304871.1"/>
    </source>
</evidence>
<feature type="signal peptide" evidence="1">
    <location>
        <begin position="1"/>
        <end position="20"/>
    </location>
</feature>
<feature type="chain" id="PRO_5045440158" description="Outer membrane lipoprotein-sorting protein" evidence="1">
    <location>
        <begin position="21"/>
        <end position="280"/>
    </location>
</feature>
<accession>A0ABR6SFA7</accession>
<gene>
    <name evidence="2" type="ORF">GNE12_23435</name>
</gene>
<evidence type="ECO:0000313" key="3">
    <source>
        <dbReference type="Proteomes" id="UP000570851"/>
    </source>
</evidence>
<organism evidence="2 3">
    <name type="scientific">Trichormus variabilis N2B</name>
    <dbReference type="NCBI Taxonomy" id="2681315"/>
    <lineage>
        <taxon>Bacteria</taxon>
        <taxon>Bacillati</taxon>
        <taxon>Cyanobacteriota</taxon>
        <taxon>Cyanophyceae</taxon>
        <taxon>Nostocales</taxon>
        <taxon>Nostocaceae</taxon>
        <taxon>Trichormus</taxon>
    </lineage>
</organism>
<evidence type="ECO:0008006" key="4">
    <source>
        <dbReference type="Google" id="ProtNLM"/>
    </source>
</evidence>
<keyword evidence="3" id="KW-1185">Reference proteome</keyword>
<keyword evidence="1" id="KW-0732">Signal</keyword>
<dbReference type="SUPFAM" id="SSF89392">
    <property type="entry name" value="Prokaryotic lipoproteins and lipoprotein localization factors"/>
    <property type="match status" value="1"/>
</dbReference>